<keyword evidence="2" id="KW-1185">Reference proteome</keyword>
<evidence type="ECO:0000313" key="2">
    <source>
        <dbReference type="Proteomes" id="UP000004318"/>
    </source>
</evidence>
<accession>A3TTX1</accession>
<protein>
    <submittedName>
        <fullName evidence="1">Uncharacterized protein</fullName>
    </submittedName>
</protein>
<gene>
    <name evidence="1" type="ORF">OB2597_07430</name>
</gene>
<dbReference type="Proteomes" id="UP000004318">
    <property type="component" value="Unassembled WGS sequence"/>
</dbReference>
<reference evidence="1 2" key="1">
    <citation type="journal article" date="2010" name="J. Bacteriol.">
        <title>Genome sequences of Oceanicola granulosus HTCC2516(T) and Oceanicola batsensis HTCC2597(TDelta).</title>
        <authorList>
            <person name="Thrash J.C."/>
            <person name="Cho J.C."/>
            <person name="Vergin K.L."/>
            <person name="Giovannoni S.J."/>
        </authorList>
    </citation>
    <scope>NUCLEOTIDE SEQUENCE [LARGE SCALE GENOMIC DNA]</scope>
    <source>
        <strain evidence="2">ATCC BAA-863 / DSM 15984 / KCTC 12145 / HTCC2597</strain>
    </source>
</reference>
<dbReference type="HOGENOM" id="CLU_3382950_0_0_5"/>
<evidence type="ECO:0000313" key="1">
    <source>
        <dbReference type="EMBL" id="EAQ05098.1"/>
    </source>
</evidence>
<comment type="caution">
    <text evidence="1">The sequence shown here is derived from an EMBL/GenBank/DDBJ whole genome shotgun (WGS) entry which is preliminary data.</text>
</comment>
<dbReference type="EMBL" id="AAMO01000001">
    <property type="protein sequence ID" value="EAQ05098.1"/>
    <property type="molecule type" value="Genomic_DNA"/>
</dbReference>
<proteinExistence type="predicted"/>
<sequence length="33" mass="4008">MTAFFEDRNYQIGPVTRQARDLYWDWAATSERL</sequence>
<organism evidence="1 2">
    <name type="scientific">Pseudooceanicola batsensis (strain ATCC BAA-863 / DSM 15984 / KCTC 12145 / HTCC2597)</name>
    <name type="common">Oceanicola batsensis</name>
    <dbReference type="NCBI Taxonomy" id="252305"/>
    <lineage>
        <taxon>Bacteria</taxon>
        <taxon>Pseudomonadati</taxon>
        <taxon>Pseudomonadota</taxon>
        <taxon>Alphaproteobacteria</taxon>
        <taxon>Rhodobacterales</taxon>
        <taxon>Paracoccaceae</taxon>
        <taxon>Pseudooceanicola</taxon>
    </lineage>
</organism>
<dbReference type="AlphaFoldDB" id="A3TTX1"/>
<name>A3TTX1_PSEBH</name>